<keyword evidence="5" id="KW-0479">Metal-binding</keyword>
<dbReference type="InterPro" id="IPR004466">
    <property type="entry name" value="RNase_M5"/>
</dbReference>
<evidence type="ECO:0000256" key="3">
    <source>
        <dbReference type="ARBA" id="ARBA00022552"/>
    </source>
</evidence>
<keyword evidence="4 11" id="KW-0540">Nuclease</keyword>
<keyword evidence="3 11" id="KW-0698">rRNA processing</keyword>
<dbReference type="GO" id="GO:0043822">
    <property type="term" value="F:ribonuclease M5 activity"/>
    <property type="evidence" value="ECO:0007669"/>
    <property type="project" value="UniProtKB-UniRule"/>
</dbReference>
<evidence type="ECO:0000259" key="13">
    <source>
        <dbReference type="PROSITE" id="PS50880"/>
    </source>
</evidence>
<dbReference type="InterPro" id="IPR034141">
    <property type="entry name" value="TOPRIM_RNase_M5-like"/>
</dbReference>
<dbReference type="InterPro" id="IPR006171">
    <property type="entry name" value="TOPRIM_dom"/>
</dbReference>
<dbReference type="FunFam" id="3.40.1360.10:FF:000006">
    <property type="entry name" value="Ribonuclease M5"/>
    <property type="match status" value="1"/>
</dbReference>
<dbReference type="Pfam" id="PF13331">
    <property type="entry name" value="DUF4093"/>
    <property type="match status" value="1"/>
</dbReference>
<dbReference type="EMBL" id="JXRQ01000003">
    <property type="protein sequence ID" value="KIL53697.1"/>
    <property type="molecule type" value="Genomic_DNA"/>
</dbReference>
<comment type="catalytic activity">
    <reaction evidence="11">
        <text>Endonucleolytic cleavage of RNA, removing 21 and 42 nucleotides, respectively, from the 5'- and 3'-termini of a 5S-rRNA precursor.</text>
        <dbReference type="EC" id="3.1.26.8"/>
    </reaction>
</comment>
<dbReference type="HAMAP" id="MF_01469">
    <property type="entry name" value="RNase_M5"/>
    <property type="match status" value="1"/>
</dbReference>
<dbReference type="PANTHER" id="PTHR39156:SF1">
    <property type="entry name" value="RIBONUCLEASE M5"/>
    <property type="match status" value="1"/>
</dbReference>
<evidence type="ECO:0000256" key="9">
    <source>
        <dbReference type="ARBA" id="ARBA00022842"/>
    </source>
</evidence>
<sequence length="186" mass="20755">MKLKEIIVVEGRDDTTAVKRAVDADTIETNGSAVSEKTLEKIRHAQEKRGVIILTDPDYPGQRIRQIVQEAVPGCRHAFVEKHDALRKTGRGLGVEHASPEVIRQALKDAHLMTVEPVELITKEDLVTAGLIGGPKAKARREKLGAALKIGYVNGKQLYNRLMMFEITKEDFAQALTRILQEEEHE</sequence>
<keyword evidence="10 11" id="KW-0694">RNA-binding</keyword>
<keyword evidence="15" id="KW-1185">Reference proteome</keyword>
<evidence type="ECO:0000256" key="8">
    <source>
        <dbReference type="ARBA" id="ARBA00022801"/>
    </source>
</evidence>
<dbReference type="CDD" id="cd01027">
    <property type="entry name" value="TOPRIM_RNase_M5_like"/>
    <property type="match status" value="1"/>
</dbReference>
<evidence type="ECO:0000256" key="12">
    <source>
        <dbReference type="NCBIfam" id="TIGR00334"/>
    </source>
</evidence>
<comment type="caution">
    <text evidence="14">The sequence shown here is derived from an EMBL/GenBank/DDBJ whole genome shotgun (WGS) entry which is preliminary data.</text>
</comment>
<organism evidence="14 15">
    <name type="scientific">Jeotgalibacillus alimentarius</name>
    <dbReference type="NCBI Taxonomy" id="135826"/>
    <lineage>
        <taxon>Bacteria</taxon>
        <taxon>Bacillati</taxon>
        <taxon>Bacillota</taxon>
        <taxon>Bacilli</taxon>
        <taxon>Bacillales</taxon>
        <taxon>Caryophanaceae</taxon>
        <taxon>Jeotgalibacillus</taxon>
    </lineage>
</organism>
<dbReference type="RefSeq" id="WP_041120766.1">
    <property type="nucleotide sequence ID" value="NZ_JXRQ01000003.1"/>
</dbReference>
<comment type="subcellular location">
    <subcellularLocation>
        <location evidence="11">Cytoplasm</location>
    </subcellularLocation>
</comment>
<keyword evidence="6 11" id="KW-0699">rRNA-binding</keyword>
<evidence type="ECO:0000256" key="1">
    <source>
        <dbReference type="ARBA" id="ARBA00022490"/>
    </source>
</evidence>
<evidence type="ECO:0000256" key="10">
    <source>
        <dbReference type="ARBA" id="ARBA00022884"/>
    </source>
</evidence>
<evidence type="ECO:0000313" key="15">
    <source>
        <dbReference type="Proteomes" id="UP000031950"/>
    </source>
</evidence>
<dbReference type="PATRIC" id="fig|135826.4.peg.41"/>
<dbReference type="PANTHER" id="PTHR39156">
    <property type="entry name" value="RIBONUCLEASE M5"/>
    <property type="match status" value="1"/>
</dbReference>
<reference evidence="14 15" key="1">
    <citation type="submission" date="2015-01" db="EMBL/GenBank/DDBJ databases">
        <title>Genome sequence of Jeotgalibacillus alimentarius.</title>
        <authorList>
            <person name="Goh K.M."/>
            <person name="Chan K.-G."/>
            <person name="Yaakop A.S."/>
            <person name="Ee R."/>
            <person name="Gan H.M."/>
            <person name="Chan C.S."/>
        </authorList>
    </citation>
    <scope>NUCLEOTIDE SEQUENCE [LARGE SCALE GENOMIC DNA]</scope>
    <source>
        <strain evidence="14 15">YKJ-13</strain>
    </source>
</reference>
<dbReference type="GO" id="GO:0046872">
    <property type="term" value="F:metal ion binding"/>
    <property type="evidence" value="ECO:0007669"/>
    <property type="project" value="UniProtKB-KW"/>
</dbReference>
<evidence type="ECO:0000256" key="11">
    <source>
        <dbReference type="HAMAP-Rule" id="MF_01469"/>
    </source>
</evidence>
<dbReference type="Gene3D" id="3.40.1360.10">
    <property type="match status" value="1"/>
</dbReference>
<dbReference type="PROSITE" id="PS50880">
    <property type="entry name" value="TOPRIM"/>
    <property type="match status" value="1"/>
</dbReference>
<protein>
    <recommendedName>
        <fullName evidence="11 12">Ribonuclease M5</fullName>
        <ecNumber evidence="11 12">3.1.26.8</ecNumber>
    </recommendedName>
    <alternativeName>
        <fullName evidence="11">RNase M5</fullName>
    </alternativeName>
    <alternativeName>
        <fullName evidence="11">Ribosomal RNA terminal maturase M5</fullName>
    </alternativeName>
</protein>
<dbReference type="STRING" id="135826.KP77_00400"/>
<comment type="function">
    <text evidence="11">Required for correct processing of both the 5' and 3' ends of 5S rRNA precursor. Cleaves both sides of a double-stranded region yielding mature 5S rRNA in one step.</text>
</comment>
<evidence type="ECO:0000313" key="14">
    <source>
        <dbReference type="EMBL" id="KIL53697.1"/>
    </source>
</evidence>
<dbReference type="Proteomes" id="UP000031950">
    <property type="component" value="Unassembled WGS sequence"/>
</dbReference>
<accession>A0A0C2VXX4</accession>
<evidence type="ECO:0000256" key="5">
    <source>
        <dbReference type="ARBA" id="ARBA00022723"/>
    </source>
</evidence>
<dbReference type="GO" id="GO:0006364">
    <property type="term" value="P:rRNA processing"/>
    <property type="evidence" value="ECO:0007669"/>
    <property type="project" value="UniProtKB-UniRule"/>
</dbReference>
<evidence type="ECO:0000256" key="4">
    <source>
        <dbReference type="ARBA" id="ARBA00022722"/>
    </source>
</evidence>
<dbReference type="OrthoDB" id="9791329at2"/>
<comment type="similarity">
    <text evidence="11">Belongs to the ribonuclease M5 family.</text>
</comment>
<dbReference type="GO" id="GO:0005737">
    <property type="term" value="C:cytoplasm"/>
    <property type="evidence" value="ECO:0007669"/>
    <property type="project" value="UniProtKB-SubCell"/>
</dbReference>
<dbReference type="GO" id="GO:0019843">
    <property type="term" value="F:rRNA binding"/>
    <property type="evidence" value="ECO:0007669"/>
    <property type="project" value="UniProtKB-KW"/>
</dbReference>
<keyword evidence="2 11" id="KW-0690">Ribosome biogenesis</keyword>
<dbReference type="InterPro" id="IPR025156">
    <property type="entry name" value="RNase_M5_C"/>
</dbReference>
<dbReference type="EC" id="3.1.26.8" evidence="11 12"/>
<proteinExistence type="inferred from homology"/>
<evidence type="ECO:0000256" key="2">
    <source>
        <dbReference type="ARBA" id="ARBA00022517"/>
    </source>
</evidence>
<evidence type="ECO:0000256" key="7">
    <source>
        <dbReference type="ARBA" id="ARBA00022759"/>
    </source>
</evidence>
<keyword evidence="1 11" id="KW-0963">Cytoplasm</keyword>
<dbReference type="SUPFAM" id="SSF110455">
    <property type="entry name" value="Toprim domain"/>
    <property type="match status" value="1"/>
</dbReference>
<feature type="domain" description="Toprim" evidence="13">
    <location>
        <begin position="4"/>
        <end position="90"/>
    </location>
</feature>
<evidence type="ECO:0000256" key="6">
    <source>
        <dbReference type="ARBA" id="ARBA00022730"/>
    </source>
</evidence>
<keyword evidence="7 11" id="KW-0255">Endonuclease</keyword>
<gene>
    <name evidence="11" type="primary">rnmV</name>
    <name evidence="14" type="ORF">KP77_00400</name>
</gene>
<dbReference type="Pfam" id="PF01751">
    <property type="entry name" value="Toprim"/>
    <property type="match status" value="1"/>
</dbReference>
<dbReference type="SMART" id="SM00493">
    <property type="entry name" value="TOPRIM"/>
    <property type="match status" value="1"/>
</dbReference>
<dbReference type="NCBIfam" id="TIGR00334">
    <property type="entry name" value="5S_RNA_mat_M5"/>
    <property type="match status" value="1"/>
</dbReference>
<name>A0A0C2VXX4_9BACL</name>
<keyword evidence="9" id="KW-0460">Magnesium</keyword>
<dbReference type="AlphaFoldDB" id="A0A0C2VXX4"/>
<keyword evidence="8 11" id="KW-0378">Hydrolase</keyword>